<reference evidence="1 2" key="1">
    <citation type="journal article" date="2019" name="G3 (Bethesda)">
        <title>Sequencing of a Wild Apple (Malus baccata) Genome Unravels the Differences Between Cultivated and Wild Apple Species Regarding Disease Resistance and Cold Tolerance.</title>
        <authorList>
            <person name="Chen X."/>
        </authorList>
    </citation>
    <scope>NUCLEOTIDE SEQUENCE [LARGE SCALE GENOMIC DNA]</scope>
    <source>
        <strain evidence="2">cv. Shandingzi</strain>
        <tissue evidence="1">Leaves</tissue>
    </source>
</reference>
<gene>
    <name evidence="1" type="ORF">C1H46_010359</name>
</gene>
<dbReference type="EMBL" id="VIEB01000147">
    <property type="protein sequence ID" value="TQE03988.1"/>
    <property type="molecule type" value="Genomic_DNA"/>
</dbReference>
<sequence>MRPTMMDFFNDMEDQGSTMAMEVDDVDPLKAFRETVTGESKLADADFFTCFEDDFGDTDIN</sequence>
<dbReference type="STRING" id="106549.A0A540MYW2"/>
<evidence type="ECO:0008006" key="3">
    <source>
        <dbReference type="Google" id="ProtNLM"/>
    </source>
</evidence>
<evidence type="ECO:0000313" key="1">
    <source>
        <dbReference type="EMBL" id="TQE03988.1"/>
    </source>
</evidence>
<proteinExistence type="predicted"/>
<protein>
    <recommendedName>
        <fullName evidence="3">Small acidic protein 1</fullName>
    </recommendedName>
</protein>
<organism evidence="1 2">
    <name type="scientific">Malus baccata</name>
    <name type="common">Siberian crab apple</name>
    <name type="synonym">Pyrus baccata</name>
    <dbReference type="NCBI Taxonomy" id="106549"/>
    <lineage>
        <taxon>Eukaryota</taxon>
        <taxon>Viridiplantae</taxon>
        <taxon>Streptophyta</taxon>
        <taxon>Embryophyta</taxon>
        <taxon>Tracheophyta</taxon>
        <taxon>Spermatophyta</taxon>
        <taxon>Magnoliopsida</taxon>
        <taxon>eudicotyledons</taxon>
        <taxon>Gunneridae</taxon>
        <taxon>Pentapetalae</taxon>
        <taxon>rosids</taxon>
        <taxon>fabids</taxon>
        <taxon>Rosales</taxon>
        <taxon>Rosaceae</taxon>
        <taxon>Amygdaloideae</taxon>
        <taxon>Maleae</taxon>
        <taxon>Malus</taxon>
    </lineage>
</organism>
<comment type="caution">
    <text evidence="1">The sequence shown here is derived from an EMBL/GenBank/DDBJ whole genome shotgun (WGS) entry which is preliminary data.</text>
</comment>
<evidence type="ECO:0000313" key="2">
    <source>
        <dbReference type="Proteomes" id="UP000315295"/>
    </source>
</evidence>
<dbReference type="AlphaFoldDB" id="A0A540MYW2"/>
<name>A0A540MYW2_MALBA</name>
<accession>A0A540MYW2</accession>
<dbReference type="Proteomes" id="UP000315295">
    <property type="component" value="Unassembled WGS sequence"/>
</dbReference>
<keyword evidence="2" id="KW-1185">Reference proteome</keyword>